<accession>A0A6A4QYP8</accession>
<dbReference type="Proteomes" id="UP000447434">
    <property type="component" value="Chromosome 2"/>
</dbReference>
<gene>
    <name evidence="3" type="ORF">Lalb_Chr02g0154171</name>
</gene>
<protein>
    <submittedName>
        <fullName evidence="3">Uncharacterized protein</fullName>
    </submittedName>
</protein>
<sequence>MGWFDKKIGSGKSDLYGAGVISFFLGEAVSPMLLNPHRDSAKRGRYRHEKKHRREKKNTANFQWETHSSPLTFLISTLLSLFSSLHTP</sequence>
<feature type="region of interest" description="Disordered" evidence="1">
    <location>
        <begin position="38"/>
        <end position="58"/>
    </location>
</feature>
<reference evidence="4" key="1">
    <citation type="journal article" date="2020" name="Nat. Commun.">
        <title>Genome sequence of the cluster root forming white lupin.</title>
        <authorList>
            <person name="Hufnagel B."/>
            <person name="Marques A."/>
            <person name="Soriano A."/>
            <person name="Marques L."/>
            <person name="Divol F."/>
            <person name="Doumas P."/>
            <person name="Sallet E."/>
            <person name="Mancinotti D."/>
            <person name="Carrere S."/>
            <person name="Marande W."/>
            <person name="Arribat S."/>
            <person name="Keller J."/>
            <person name="Huneau C."/>
            <person name="Blein T."/>
            <person name="Aime D."/>
            <person name="Laguerre M."/>
            <person name="Taylor J."/>
            <person name="Schubert V."/>
            <person name="Nelson M."/>
            <person name="Geu-Flores F."/>
            <person name="Crespi M."/>
            <person name="Gallardo-Guerrero K."/>
            <person name="Delaux P.-M."/>
            <person name="Salse J."/>
            <person name="Berges H."/>
            <person name="Guyot R."/>
            <person name="Gouzy J."/>
            <person name="Peret B."/>
        </authorList>
    </citation>
    <scope>NUCLEOTIDE SEQUENCE [LARGE SCALE GENOMIC DNA]</scope>
    <source>
        <strain evidence="4">cv. Amiga</strain>
    </source>
</reference>
<evidence type="ECO:0000313" key="3">
    <source>
        <dbReference type="EMBL" id="KAE9619528.1"/>
    </source>
</evidence>
<keyword evidence="2" id="KW-1133">Transmembrane helix</keyword>
<organism evidence="3 4">
    <name type="scientific">Lupinus albus</name>
    <name type="common">White lupine</name>
    <name type="synonym">Lupinus termis</name>
    <dbReference type="NCBI Taxonomy" id="3870"/>
    <lineage>
        <taxon>Eukaryota</taxon>
        <taxon>Viridiplantae</taxon>
        <taxon>Streptophyta</taxon>
        <taxon>Embryophyta</taxon>
        <taxon>Tracheophyta</taxon>
        <taxon>Spermatophyta</taxon>
        <taxon>Magnoliopsida</taxon>
        <taxon>eudicotyledons</taxon>
        <taxon>Gunneridae</taxon>
        <taxon>Pentapetalae</taxon>
        <taxon>rosids</taxon>
        <taxon>fabids</taxon>
        <taxon>Fabales</taxon>
        <taxon>Fabaceae</taxon>
        <taxon>Papilionoideae</taxon>
        <taxon>50 kb inversion clade</taxon>
        <taxon>genistoids sensu lato</taxon>
        <taxon>core genistoids</taxon>
        <taxon>Genisteae</taxon>
        <taxon>Lupinus</taxon>
    </lineage>
</organism>
<comment type="caution">
    <text evidence="3">The sequence shown here is derived from an EMBL/GenBank/DDBJ whole genome shotgun (WGS) entry which is preliminary data.</text>
</comment>
<dbReference type="AlphaFoldDB" id="A0A6A4QYP8"/>
<keyword evidence="4" id="KW-1185">Reference proteome</keyword>
<evidence type="ECO:0000256" key="1">
    <source>
        <dbReference type="SAM" id="MobiDB-lite"/>
    </source>
</evidence>
<proteinExistence type="predicted"/>
<feature type="compositionally biased region" description="Basic residues" evidence="1">
    <location>
        <begin position="43"/>
        <end position="56"/>
    </location>
</feature>
<feature type="transmembrane region" description="Helical" evidence="2">
    <location>
        <begin position="15"/>
        <end position="34"/>
    </location>
</feature>
<keyword evidence="2" id="KW-0472">Membrane</keyword>
<name>A0A6A4QYP8_LUPAL</name>
<evidence type="ECO:0000313" key="4">
    <source>
        <dbReference type="Proteomes" id="UP000447434"/>
    </source>
</evidence>
<dbReference type="EMBL" id="WOCE01000002">
    <property type="protein sequence ID" value="KAE9619528.1"/>
    <property type="molecule type" value="Genomic_DNA"/>
</dbReference>
<keyword evidence="2" id="KW-0812">Transmembrane</keyword>
<evidence type="ECO:0000256" key="2">
    <source>
        <dbReference type="SAM" id="Phobius"/>
    </source>
</evidence>